<evidence type="ECO:0000313" key="3">
    <source>
        <dbReference type="Proteomes" id="UP000248259"/>
    </source>
</evidence>
<feature type="chain" id="PRO_5016315879" description="DUF1795 domain-containing protein" evidence="1">
    <location>
        <begin position="20"/>
        <end position="187"/>
    </location>
</feature>
<evidence type="ECO:0000313" key="2">
    <source>
        <dbReference type="EMBL" id="PZA14357.1"/>
    </source>
</evidence>
<accession>A0A323UPV7</accession>
<feature type="signal peptide" evidence="1">
    <location>
        <begin position="1"/>
        <end position="19"/>
    </location>
</feature>
<organism evidence="2 3">
    <name type="scientific">Parazoarcus communis SWub3 = DSM 12120</name>
    <dbReference type="NCBI Taxonomy" id="1121029"/>
    <lineage>
        <taxon>Bacteria</taxon>
        <taxon>Pseudomonadati</taxon>
        <taxon>Pseudomonadota</taxon>
        <taxon>Betaproteobacteria</taxon>
        <taxon>Rhodocyclales</taxon>
        <taxon>Zoogloeaceae</taxon>
        <taxon>Parazoarcus</taxon>
    </lineage>
</organism>
<dbReference type="RefSeq" id="WP_110530177.1">
    <property type="nucleotide sequence ID" value="NZ_QKOE01000036.1"/>
</dbReference>
<reference evidence="2 3" key="1">
    <citation type="submission" date="2018-06" db="EMBL/GenBank/DDBJ databases">
        <title>Azoarcus communis strain SWub3 genome.</title>
        <authorList>
            <person name="Zorraquino Salvo V."/>
            <person name="Toubiana D."/>
            <person name="Blumwald E."/>
        </authorList>
    </citation>
    <scope>NUCLEOTIDE SEQUENCE [LARGE SCALE GENOMIC DNA]</scope>
    <source>
        <strain evidence="2 3">SWub3</strain>
    </source>
</reference>
<keyword evidence="1" id="KW-0732">Signal</keyword>
<sequence>MYRTLVLAAFLFLPTLSNAQTCDVPAFEAFAVPDASGSSEKPALQIDMHPVAQLRIPTGFSRIGALPGGSVGFGQHPAGMSVLLGFETRESISIHQQSVAPAEFLLAIFKGLNPDGCRYLAHYQLESQDYRLHARLEKGTELFAYGKGARHQFYLIRPDTPDFVLTGLFRNMSRGEFEAILTTLTIE</sequence>
<proteinExistence type="predicted"/>
<gene>
    <name evidence="2" type="ORF">DNK49_22260</name>
</gene>
<dbReference type="AlphaFoldDB" id="A0A323UPV7"/>
<dbReference type="EMBL" id="QKOE01000036">
    <property type="protein sequence ID" value="PZA14357.1"/>
    <property type="molecule type" value="Genomic_DNA"/>
</dbReference>
<keyword evidence="3" id="KW-1185">Reference proteome</keyword>
<protein>
    <recommendedName>
        <fullName evidence="4">DUF1795 domain-containing protein</fullName>
    </recommendedName>
</protein>
<evidence type="ECO:0008006" key="4">
    <source>
        <dbReference type="Google" id="ProtNLM"/>
    </source>
</evidence>
<comment type="caution">
    <text evidence="2">The sequence shown here is derived from an EMBL/GenBank/DDBJ whole genome shotgun (WGS) entry which is preliminary data.</text>
</comment>
<name>A0A323UPV7_9RHOO</name>
<dbReference type="Proteomes" id="UP000248259">
    <property type="component" value="Unassembled WGS sequence"/>
</dbReference>
<evidence type="ECO:0000256" key="1">
    <source>
        <dbReference type="SAM" id="SignalP"/>
    </source>
</evidence>